<proteinExistence type="predicted"/>
<evidence type="ECO:0000313" key="2">
    <source>
        <dbReference type="EMBL" id="MBW79216.1"/>
    </source>
</evidence>
<protein>
    <submittedName>
        <fullName evidence="2">Putative secreted protein</fullName>
    </submittedName>
</protein>
<keyword evidence="1" id="KW-0732">Signal</keyword>
<organism evidence="2">
    <name type="scientific">Anopheles darlingi</name>
    <name type="common">Mosquito</name>
    <dbReference type="NCBI Taxonomy" id="43151"/>
    <lineage>
        <taxon>Eukaryota</taxon>
        <taxon>Metazoa</taxon>
        <taxon>Ecdysozoa</taxon>
        <taxon>Arthropoda</taxon>
        <taxon>Hexapoda</taxon>
        <taxon>Insecta</taxon>
        <taxon>Pterygota</taxon>
        <taxon>Neoptera</taxon>
        <taxon>Endopterygota</taxon>
        <taxon>Diptera</taxon>
        <taxon>Nematocera</taxon>
        <taxon>Culicoidea</taxon>
        <taxon>Culicidae</taxon>
        <taxon>Anophelinae</taxon>
        <taxon>Anopheles</taxon>
    </lineage>
</organism>
<reference evidence="2" key="1">
    <citation type="submission" date="2018-01" db="EMBL/GenBank/DDBJ databases">
        <title>An insight into the sialome of Amazonian anophelines.</title>
        <authorList>
            <person name="Ribeiro J.M."/>
            <person name="Scarpassa V."/>
            <person name="Calvo E."/>
        </authorList>
    </citation>
    <scope>NUCLEOTIDE SEQUENCE</scope>
</reference>
<feature type="signal peptide" evidence="1">
    <location>
        <begin position="1"/>
        <end position="19"/>
    </location>
</feature>
<name>A0A2M4DNR2_ANODA</name>
<dbReference type="AlphaFoldDB" id="A0A2M4DNR2"/>
<sequence>MMMTSAFILLTAPPLTTLGHSGTLVNEPIASDRTIEPIGPSFHSIPGTMLEVLFSGKMTDTATLCLCTHGTNHVLSWVRAVRENS</sequence>
<accession>A0A2M4DNR2</accession>
<feature type="chain" id="PRO_5014999235" evidence="1">
    <location>
        <begin position="20"/>
        <end position="85"/>
    </location>
</feature>
<dbReference type="EMBL" id="GGFL01015038">
    <property type="protein sequence ID" value="MBW79216.1"/>
    <property type="molecule type" value="Transcribed_RNA"/>
</dbReference>
<evidence type="ECO:0000256" key="1">
    <source>
        <dbReference type="SAM" id="SignalP"/>
    </source>
</evidence>